<organism evidence="1 2">
    <name type="scientific">Candidatus Thiodubiliella endoseptemdiera</name>
    <dbReference type="NCBI Taxonomy" id="2738886"/>
    <lineage>
        <taxon>Bacteria</taxon>
        <taxon>Pseudomonadati</taxon>
        <taxon>Pseudomonadota</taxon>
        <taxon>Gammaproteobacteria</taxon>
        <taxon>Candidatus Pseudothioglobaceae</taxon>
        <taxon>Candidatus Thiodubiliella</taxon>
    </lineage>
</organism>
<dbReference type="AlphaFoldDB" id="A0A853F3J5"/>
<gene>
    <name evidence="1" type="ORF">H0A76_12415</name>
</gene>
<name>A0A853F3J5_9GAMM</name>
<evidence type="ECO:0000313" key="1">
    <source>
        <dbReference type="EMBL" id="NYT28583.1"/>
    </source>
</evidence>
<comment type="caution">
    <text evidence="1">The sequence shown here is derived from an EMBL/GenBank/DDBJ whole genome shotgun (WGS) entry which is preliminary data.</text>
</comment>
<dbReference type="Pfam" id="PF03382">
    <property type="entry name" value="DUF285"/>
    <property type="match status" value="1"/>
</dbReference>
<protein>
    <submittedName>
        <fullName evidence="1">BspA family leucine-rich repeat surface protein</fullName>
    </submittedName>
</protein>
<dbReference type="EMBL" id="JACCHT010000003">
    <property type="protein sequence ID" value="NYT28583.1"/>
    <property type="molecule type" value="Genomic_DNA"/>
</dbReference>
<accession>A0A853F3J5</accession>
<dbReference type="InterPro" id="IPR005046">
    <property type="entry name" value="DUF285"/>
</dbReference>
<proteinExistence type="predicted"/>
<dbReference type="Proteomes" id="UP000568751">
    <property type="component" value="Unassembled WGS sequence"/>
</dbReference>
<sequence>MKHGGYVLQVKIPNQDISKWNVSNVENMNSMFITPNYQQRLSTWMLAS</sequence>
<reference evidence="1 2" key="1">
    <citation type="submission" date="2020-05" db="EMBL/GenBank/DDBJ databases">
        <title>Horizontal transmission and recombination maintain forever young bacterial symbiont genomes.</title>
        <authorList>
            <person name="Russell S.L."/>
            <person name="Pepper-Tunick E."/>
            <person name="Svedberg J."/>
            <person name="Byrne A."/>
            <person name="Ruelas Castillo J."/>
            <person name="Vollmers C."/>
            <person name="Beinart R.A."/>
            <person name="Corbett-Detig R."/>
        </authorList>
    </citation>
    <scope>NUCLEOTIDE SEQUENCE [LARGE SCALE GENOMIC DNA]</scope>
    <source>
        <strain evidence="1">455</strain>
    </source>
</reference>
<evidence type="ECO:0000313" key="2">
    <source>
        <dbReference type="Proteomes" id="UP000568751"/>
    </source>
</evidence>